<gene>
    <name evidence="1" type="ORF">GCM10007977_107520</name>
</gene>
<reference evidence="1" key="1">
    <citation type="journal article" date="2014" name="Int. J. Syst. Evol. Microbiol.">
        <title>Complete genome sequence of Corynebacterium casei LMG S-19264T (=DSM 44701T), isolated from a smear-ripened cheese.</title>
        <authorList>
            <consortium name="US DOE Joint Genome Institute (JGI-PGF)"/>
            <person name="Walter F."/>
            <person name="Albersmeier A."/>
            <person name="Kalinowski J."/>
            <person name="Ruckert C."/>
        </authorList>
    </citation>
    <scope>NUCLEOTIDE SEQUENCE</scope>
    <source>
        <strain evidence="1">JCM 19831</strain>
    </source>
</reference>
<accession>A0A917UHL4</accession>
<dbReference type="EMBL" id="BMPI01000116">
    <property type="protein sequence ID" value="GGM88075.1"/>
    <property type="molecule type" value="Genomic_DNA"/>
</dbReference>
<protein>
    <submittedName>
        <fullName evidence="1">Uncharacterized protein</fullName>
    </submittedName>
</protein>
<keyword evidence="2" id="KW-1185">Reference proteome</keyword>
<comment type="caution">
    <text evidence="1">The sequence shown here is derived from an EMBL/GenBank/DDBJ whole genome shotgun (WGS) entry which is preliminary data.</text>
</comment>
<dbReference type="AlphaFoldDB" id="A0A917UHL4"/>
<name>A0A917UHL4_9ACTN</name>
<sequence>MLYRFTMDCGRRGRRQGEALPVRVGSVGRGHATVVVEPPSSLSTLDVGVFGGRLAIKIYTIVAVEEHSLLS</sequence>
<organism evidence="1 2">
    <name type="scientific">Dactylosporangium sucinum</name>
    <dbReference type="NCBI Taxonomy" id="1424081"/>
    <lineage>
        <taxon>Bacteria</taxon>
        <taxon>Bacillati</taxon>
        <taxon>Actinomycetota</taxon>
        <taxon>Actinomycetes</taxon>
        <taxon>Micromonosporales</taxon>
        <taxon>Micromonosporaceae</taxon>
        <taxon>Dactylosporangium</taxon>
    </lineage>
</organism>
<dbReference type="Proteomes" id="UP000642070">
    <property type="component" value="Unassembled WGS sequence"/>
</dbReference>
<proteinExistence type="predicted"/>
<evidence type="ECO:0000313" key="2">
    <source>
        <dbReference type="Proteomes" id="UP000642070"/>
    </source>
</evidence>
<reference evidence="1" key="2">
    <citation type="submission" date="2020-09" db="EMBL/GenBank/DDBJ databases">
        <authorList>
            <person name="Sun Q."/>
            <person name="Ohkuma M."/>
        </authorList>
    </citation>
    <scope>NUCLEOTIDE SEQUENCE</scope>
    <source>
        <strain evidence="1">JCM 19831</strain>
    </source>
</reference>
<evidence type="ECO:0000313" key="1">
    <source>
        <dbReference type="EMBL" id="GGM88075.1"/>
    </source>
</evidence>